<reference evidence="1" key="2">
    <citation type="journal article" date="2022" name="New Phytol.">
        <title>Evolutionary transition to the ectomycorrhizal habit in the genomes of a hyperdiverse lineage of mushroom-forming fungi.</title>
        <authorList>
            <person name="Looney B."/>
            <person name="Miyauchi S."/>
            <person name="Morin E."/>
            <person name="Drula E."/>
            <person name="Courty P.E."/>
            <person name="Kohler A."/>
            <person name="Kuo A."/>
            <person name="LaButti K."/>
            <person name="Pangilinan J."/>
            <person name="Lipzen A."/>
            <person name="Riley R."/>
            <person name="Andreopoulos W."/>
            <person name="He G."/>
            <person name="Johnson J."/>
            <person name="Nolan M."/>
            <person name="Tritt A."/>
            <person name="Barry K.W."/>
            <person name="Grigoriev I.V."/>
            <person name="Nagy L.G."/>
            <person name="Hibbett D."/>
            <person name="Henrissat B."/>
            <person name="Matheny P.B."/>
            <person name="Labbe J."/>
            <person name="Martin F.M."/>
        </authorList>
    </citation>
    <scope>NUCLEOTIDE SEQUENCE</scope>
    <source>
        <strain evidence="1">EC-137</strain>
    </source>
</reference>
<sequence length="293" mass="31577">MSAGAYYADFEIYPSHATTLISRAPLSASPVLHPTTTTATATMARMHLPHNDKVPLVCKPAPLVGLVRTQGTETAPRLSHALKHAVECHTCPRDASTPEAESSDGEEWDEEAALGAIRQPVDDEENTEEDTTALVDALAGAIACMHGARGAALADTLLPATRAARDAQAQLRGTHDRRLAEGVLGVRAACVRFGRAVTSAAPEQLDLADANRRIKELFAELQGRYRLREELQSEQHALVEERVAQIRARVDALPADLDALAARALKMGKDFDRADAQAGEAQRRMIQGLMVQV</sequence>
<accession>A0ACB8QS53</accession>
<dbReference type="Proteomes" id="UP000814128">
    <property type="component" value="Unassembled WGS sequence"/>
</dbReference>
<evidence type="ECO:0000313" key="1">
    <source>
        <dbReference type="EMBL" id="KAI0034503.1"/>
    </source>
</evidence>
<gene>
    <name evidence="1" type="ORF">K488DRAFT_83909</name>
</gene>
<dbReference type="EMBL" id="MU273499">
    <property type="protein sequence ID" value="KAI0034503.1"/>
    <property type="molecule type" value="Genomic_DNA"/>
</dbReference>
<evidence type="ECO:0000313" key="2">
    <source>
        <dbReference type="Proteomes" id="UP000814128"/>
    </source>
</evidence>
<name>A0ACB8QS53_9AGAM</name>
<organism evidence="1 2">
    <name type="scientific">Vararia minispora EC-137</name>
    <dbReference type="NCBI Taxonomy" id="1314806"/>
    <lineage>
        <taxon>Eukaryota</taxon>
        <taxon>Fungi</taxon>
        <taxon>Dikarya</taxon>
        <taxon>Basidiomycota</taxon>
        <taxon>Agaricomycotina</taxon>
        <taxon>Agaricomycetes</taxon>
        <taxon>Russulales</taxon>
        <taxon>Lachnocladiaceae</taxon>
        <taxon>Vararia</taxon>
    </lineage>
</organism>
<proteinExistence type="predicted"/>
<reference evidence="1" key="1">
    <citation type="submission" date="2021-02" db="EMBL/GenBank/DDBJ databases">
        <authorList>
            <consortium name="DOE Joint Genome Institute"/>
            <person name="Ahrendt S."/>
            <person name="Looney B.P."/>
            <person name="Miyauchi S."/>
            <person name="Morin E."/>
            <person name="Drula E."/>
            <person name="Courty P.E."/>
            <person name="Chicoki N."/>
            <person name="Fauchery L."/>
            <person name="Kohler A."/>
            <person name="Kuo A."/>
            <person name="Labutti K."/>
            <person name="Pangilinan J."/>
            <person name="Lipzen A."/>
            <person name="Riley R."/>
            <person name="Andreopoulos W."/>
            <person name="He G."/>
            <person name="Johnson J."/>
            <person name="Barry K.W."/>
            <person name="Grigoriev I.V."/>
            <person name="Nagy L."/>
            <person name="Hibbett D."/>
            <person name="Henrissat B."/>
            <person name="Matheny P.B."/>
            <person name="Labbe J."/>
            <person name="Martin F."/>
        </authorList>
    </citation>
    <scope>NUCLEOTIDE SEQUENCE</scope>
    <source>
        <strain evidence="1">EC-137</strain>
    </source>
</reference>
<protein>
    <submittedName>
        <fullName evidence="1">Uncharacterized protein</fullName>
    </submittedName>
</protein>
<comment type="caution">
    <text evidence="1">The sequence shown here is derived from an EMBL/GenBank/DDBJ whole genome shotgun (WGS) entry which is preliminary data.</text>
</comment>
<keyword evidence="2" id="KW-1185">Reference proteome</keyword>